<name>A0A9W6MT71_9HYPH</name>
<keyword evidence="2" id="KW-0378">Hydrolase</keyword>
<dbReference type="Proteomes" id="UP000758856">
    <property type="component" value="Unassembled WGS sequence"/>
</dbReference>
<dbReference type="Proteomes" id="UP001143400">
    <property type="component" value="Unassembled WGS sequence"/>
</dbReference>
<keyword evidence="3" id="KW-1185">Reference proteome</keyword>
<evidence type="ECO:0000313" key="4">
    <source>
        <dbReference type="Proteomes" id="UP001143400"/>
    </source>
</evidence>
<organism evidence="1 4">
    <name type="scientific">Methylopila capsulata</name>
    <dbReference type="NCBI Taxonomy" id="61654"/>
    <lineage>
        <taxon>Bacteria</taxon>
        <taxon>Pseudomonadati</taxon>
        <taxon>Pseudomonadota</taxon>
        <taxon>Alphaproteobacteria</taxon>
        <taxon>Hyphomicrobiales</taxon>
        <taxon>Methylopilaceae</taxon>
        <taxon>Methylopila</taxon>
    </lineage>
</organism>
<evidence type="ECO:0000313" key="3">
    <source>
        <dbReference type="Proteomes" id="UP000758856"/>
    </source>
</evidence>
<dbReference type="PRINTS" id="PR01210">
    <property type="entry name" value="GGTRANSPTASE"/>
</dbReference>
<dbReference type="InterPro" id="IPR052896">
    <property type="entry name" value="GGT-like_enzyme"/>
</dbReference>
<protein>
    <submittedName>
        <fullName evidence="1">Gamma-glutamyltransferase</fullName>
    </submittedName>
    <submittedName>
        <fullName evidence="2">Gamma-glutamyltranspeptidase/glutathione hydrolase</fullName>
        <ecNumber evidence="2">2.3.2.2</ecNumber>
        <ecNumber evidence="2">3.4.19.13</ecNumber>
    </submittedName>
</protein>
<evidence type="ECO:0000313" key="2">
    <source>
        <dbReference type="EMBL" id="MBM7852820.1"/>
    </source>
</evidence>
<gene>
    <name evidence="1" type="ORF">GCM10008170_30480</name>
    <name evidence="2" type="ORF">JOD31_003062</name>
</gene>
<reference evidence="2 3" key="2">
    <citation type="submission" date="2021-01" db="EMBL/GenBank/DDBJ databases">
        <title>Genomic Encyclopedia of Type Strains, Phase IV (KMG-IV): sequencing the most valuable type-strain genomes for metagenomic binning, comparative biology and taxonomic classification.</title>
        <authorList>
            <person name="Goeker M."/>
        </authorList>
    </citation>
    <scope>NUCLEOTIDE SEQUENCE [LARGE SCALE GENOMIC DNA]</scope>
    <source>
        <strain evidence="2 3">DSM 6130</strain>
    </source>
</reference>
<reference evidence="1" key="3">
    <citation type="submission" date="2023-01" db="EMBL/GenBank/DDBJ databases">
        <authorList>
            <person name="Sun Q."/>
            <person name="Evtushenko L."/>
        </authorList>
    </citation>
    <scope>NUCLEOTIDE SEQUENCE</scope>
    <source>
        <strain evidence="1">VKM B-1606</strain>
    </source>
</reference>
<proteinExistence type="predicted"/>
<keyword evidence="2" id="KW-0012">Acyltransferase</keyword>
<dbReference type="PANTHER" id="PTHR43881:SF5">
    <property type="entry name" value="GAMMA-GLUTAMYLTRANSPEPTIDASE"/>
    <property type="match status" value="1"/>
</dbReference>
<dbReference type="EC" id="2.3.2.2" evidence="2"/>
<accession>A0A9W6MT71</accession>
<dbReference type="EC" id="3.4.19.13" evidence="2"/>
<dbReference type="EMBL" id="JAFBCY010000003">
    <property type="protein sequence ID" value="MBM7852820.1"/>
    <property type="molecule type" value="Genomic_DNA"/>
</dbReference>
<dbReference type="PANTHER" id="PTHR43881">
    <property type="entry name" value="GAMMA-GLUTAMYLTRANSPEPTIDASE (AFU_ORTHOLOGUE AFUA_4G13580)"/>
    <property type="match status" value="1"/>
</dbReference>
<dbReference type="Gene3D" id="3.60.20.40">
    <property type="match status" value="1"/>
</dbReference>
<dbReference type="GO" id="GO:0103068">
    <property type="term" value="F:leukotriene C4 gamma-glutamyl transferase activity"/>
    <property type="evidence" value="ECO:0007669"/>
    <property type="project" value="UniProtKB-EC"/>
</dbReference>
<dbReference type="GO" id="GO:0036374">
    <property type="term" value="F:glutathione hydrolase activity"/>
    <property type="evidence" value="ECO:0007669"/>
    <property type="project" value="UniProtKB-EC"/>
</dbReference>
<dbReference type="Pfam" id="PF01019">
    <property type="entry name" value="G_glu_transpept"/>
    <property type="match status" value="1"/>
</dbReference>
<dbReference type="SUPFAM" id="SSF56235">
    <property type="entry name" value="N-terminal nucleophile aminohydrolases (Ntn hydrolases)"/>
    <property type="match status" value="1"/>
</dbReference>
<dbReference type="RefSeq" id="WP_204951272.1">
    <property type="nucleotide sequence ID" value="NZ_BSFF01000003.1"/>
</dbReference>
<dbReference type="AlphaFoldDB" id="A0A9W6MT71"/>
<reference evidence="1" key="1">
    <citation type="journal article" date="2014" name="Int. J. Syst. Evol. Microbiol.">
        <title>Complete genome sequence of Corynebacterium casei LMG S-19264T (=DSM 44701T), isolated from a smear-ripened cheese.</title>
        <authorList>
            <consortium name="US DOE Joint Genome Institute (JGI-PGF)"/>
            <person name="Walter F."/>
            <person name="Albersmeier A."/>
            <person name="Kalinowski J."/>
            <person name="Ruckert C."/>
        </authorList>
    </citation>
    <scope>NUCLEOTIDE SEQUENCE</scope>
    <source>
        <strain evidence="1">VKM B-1606</strain>
    </source>
</reference>
<dbReference type="InterPro" id="IPR029055">
    <property type="entry name" value="Ntn_hydrolases_N"/>
</dbReference>
<sequence>MSDIVVSTRGAVAAPCREAAETGRLILGEGGDAFEAAVAMAATLAVVAPHLSSLAADAVWTFREPHGAIGVIEARGLAGRRATPAFFHTRGHGAVPARGPLSAFVAPGSVEGWRAALELSVGRLPRHVLFADALRHAREGFAVSGDLARALALGLPRLPEDEGFQAAFLIDKAAPAGGATLRPPRLADALEHLARAGFRDLYDGDLSRELSADLERLGVPLAREDLKRVDARPRAALVARIKRGAAFDAELSTPALIALLERLTLRRDDDAAFVHAAAEAAKRVEALRREAEADDRPREAASARLEPDALDAAAGALDRTRATPLTLPALTLGGAGWIGVVDAEGRAASVTHSLLSPFGAGVVSASTGVLLANRGAAFALEGDEPLGPGAAACDPLSAPLMAMLDGRVAVFGAGDRPPLAATALAVRRLGFERELGGALAAPRIALCRGPDGDALLALEEGFDGEVADRLDRMGHRVAVESAGFAAPAALIREASGRIEAGADPRGEGVALGV</sequence>
<comment type="caution">
    <text evidence="1">The sequence shown here is derived from an EMBL/GenBank/DDBJ whole genome shotgun (WGS) entry which is preliminary data.</text>
</comment>
<evidence type="ECO:0000313" key="1">
    <source>
        <dbReference type="EMBL" id="GLK57029.1"/>
    </source>
</evidence>
<keyword evidence="2" id="KW-0808">Transferase</keyword>
<dbReference type="EMBL" id="BSFF01000003">
    <property type="protein sequence ID" value="GLK57029.1"/>
    <property type="molecule type" value="Genomic_DNA"/>
</dbReference>
<dbReference type="InterPro" id="IPR043137">
    <property type="entry name" value="GGT_ssub_C"/>
</dbReference>